<evidence type="ECO:0000313" key="2">
    <source>
        <dbReference type="EMBL" id="ANS32639.1"/>
    </source>
</evidence>
<organism evidence="2 3">
    <name type="scientific">Rhodococcus opacus</name>
    <name type="common">Nocardia opaca</name>
    <dbReference type="NCBI Taxonomy" id="37919"/>
    <lineage>
        <taxon>Bacteria</taxon>
        <taxon>Bacillati</taxon>
        <taxon>Actinomycetota</taxon>
        <taxon>Actinomycetes</taxon>
        <taxon>Mycobacteriales</taxon>
        <taxon>Nocardiaceae</taxon>
        <taxon>Rhodococcus</taxon>
    </lineage>
</organism>
<dbReference type="AlphaFoldDB" id="A0A1B1KJ47"/>
<name>A0A1B1KJ47_RHOOP</name>
<proteinExistence type="predicted"/>
<sequence>MSSDHTDEGPAVSTPNPLEDYEAEATVNLRGQRLRRPEPTPADDQAAEPEETIDAPTEPDPYGIGQEALAANSDAQPAKFPAHPRAGLFDPREYNVTDEPATWGARGRINAATGLKLRPKPDSGEVRFRSSVRQIQQSLPGCSVVVVANPKGGAGKTPTTVTLSATFGRHRGQGVVAWDASESTGTLGDRAARTTDPELGVWDVLEHAAELCSTSAVSGALGAFLRRQPTLDDILAADTSTTRDRGIGWDECAALMAVLRRHRDLIFIDTGNNPLAGNWQWTIAHADLLVIPIPVRVDMARQAFNMLDGIMARGYGHLVSSAVVLLTTPPGADPQLESLIVDELSALGVQQFMQVGYEPMFAAGDRIVYDRLQSATVEAYTNIAALIADNLAELGRARTQQLSDPYAPEAMHRPPEVDVRTDRGRTPTRPYPVEPYEPSAPQIVRPSNTEGLRWGQSTTKRDRWGA</sequence>
<gene>
    <name evidence="2" type="ORF">R1CP_40295</name>
</gene>
<dbReference type="InterPro" id="IPR050625">
    <property type="entry name" value="ParA/MinD_ATPase"/>
</dbReference>
<evidence type="ECO:0008006" key="4">
    <source>
        <dbReference type="Google" id="ProtNLM"/>
    </source>
</evidence>
<dbReference type="PANTHER" id="PTHR43384">
    <property type="entry name" value="SEPTUM SITE-DETERMINING PROTEIN MIND HOMOLOG, CHLOROPLASTIC-RELATED"/>
    <property type="match status" value="1"/>
</dbReference>
<dbReference type="GO" id="GO:0016887">
    <property type="term" value="F:ATP hydrolysis activity"/>
    <property type="evidence" value="ECO:0007669"/>
    <property type="project" value="TreeGrafter"/>
</dbReference>
<dbReference type="RefSeq" id="WP_065493939.1">
    <property type="nucleotide sequence ID" value="NZ_CP009113.1"/>
</dbReference>
<accession>A0A1B1KJ47</accession>
<evidence type="ECO:0000256" key="1">
    <source>
        <dbReference type="SAM" id="MobiDB-lite"/>
    </source>
</evidence>
<dbReference type="PANTHER" id="PTHR43384:SF14">
    <property type="entry name" value="ESX-1 SECRETION-ASSOCIATED PROTEIN ESPI"/>
    <property type="match status" value="1"/>
</dbReference>
<keyword evidence="2" id="KW-0614">Plasmid</keyword>
<feature type="region of interest" description="Disordered" evidence="1">
    <location>
        <begin position="406"/>
        <end position="466"/>
    </location>
</feature>
<dbReference type="PATRIC" id="fig|37919.13.peg.8492"/>
<dbReference type="Proteomes" id="UP000186108">
    <property type="component" value="Plasmid pR1CP2"/>
</dbReference>
<protein>
    <recommendedName>
        <fullName evidence="4">AAA domain-containing protein</fullName>
    </recommendedName>
</protein>
<dbReference type="InterPro" id="IPR027417">
    <property type="entry name" value="P-loop_NTPase"/>
</dbReference>
<reference evidence="2 3" key="1">
    <citation type="submission" date="2014-07" db="EMBL/GenBank/DDBJ databases">
        <authorList>
            <person name="Zhang J.E."/>
            <person name="Yang H."/>
            <person name="Guo J."/>
            <person name="Deng Z."/>
            <person name="Luo H."/>
            <person name="Luo M."/>
            <person name="Zhao B."/>
        </authorList>
    </citation>
    <scope>NUCLEOTIDE SEQUENCE [LARGE SCALE GENOMIC DNA]</scope>
    <source>
        <strain evidence="2 3">1CP</strain>
        <plasmid evidence="3">Plasmid pr1cp2</plasmid>
    </source>
</reference>
<dbReference type="GO" id="GO:0009898">
    <property type="term" value="C:cytoplasmic side of plasma membrane"/>
    <property type="evidence" value="ECO:0007669"/>
    <property type="project" value="TreeGrafter"/>
</dbReference>
<geneLocation type="plasmid" evidence="3">
    <name>pr1cp2</name>
</geneLocation>
<feature type="region of interest" description="Disordered" evidence="1">
    <location>
        <begin position="73"/>
        <end position="92"/>
    </location>
</feature>
<dbReference type="SUPFAM" id="SSF52540">
    <property type="entry name" value="P-loop containing nucleoside triphosphate hydrolases"/>
    <property type="match status" value="1"/>
</dbReference>
<evidence type="ECO:0000313" key="3">
    <source>
        <dbReference type="Proteomes" id="UP000186108"/>
    </source>
</evidence>
<dbReference type="EMBL" id="CP009113">
    <property type="protein sequence ID" value="ANS32639.1"/>
    <property type="molecule type" value="Genomic_DNA"/>
</dbReference>
<dbReference type="GO" id="GO:0005829">
    <property type="term" value="C:cytosol"/>
    <property type="evidence" value="ECO:0007669"/>
    <property type="project" value="TreeGrafter"/>
</dbReference>
<dbReference type="GO" id="GO:0005524">
    <property type="term" value="F:ATP binding"/>
    <property type="evidence" value="ECO:0007669"/>
    <property type="project" value="TreeGrafter"/>
</dbReference>
<dbReference type="GO" id="GO:0051782">
    <property type="term" value="P:negative regulation of cell division"/>
    <property type="evidence" value="ECO:0007669"/>
    <property type="project" value="TreeGrafter"/>
</dbReference>
<feature type="region of interest" description="Disordered" evidence="1">
    <location>
        <begin position="1"/>
        <end position="65"/>
    </location>
</feature>
<dbReference type="Gene3D" id="3.40.50.300">
    <property type="entry name" value="P-loop containing nucleotide triphosphate hydrolases"/>
    <property type="match status" value="1"/>
</dbReference>
<feature type="compositionally biased region" description="Basic and acidic residues" evidence="1">
    <location>
        <begin position="410"/>
        <end position="425"/>
    </location>
</feature>
<feature type="compositionally biased region" description="Polar residues" evidence="1">
    <location>
        <begin position="445"/>
        <end position="458"/>
    </location>
</feature>